<sequence length="45" mass="5231">MNELSDKKRKLPRHIDGRIMVGMLPIKNFFLILPLAIVIIVFIIL</sequence>
<keyword evidence="1" id="KW-0812">Transmembrane</keyword>
<gene>
    <name evidence="2" type="ORF">S12H4_49762</name>
</gene>
<dbReference type="EMBL" id="BARW01031256">
    <property type="protein sequence ID" value="GAJ14539.1"/>
    <property type="molecule type" value="Genomic_DNA"/>
</dbReference>
<keyword evidence="1" id="KW-0472">Membrane</keyword>
<feature type="transmembrane region" description="Helical" evidence="1">
    <location>
        <begin position="21"/>
        <end position="44"/>
    </location>
</feature>
<feature type="non-terminal residue" evidence="2">
    <location>
        <position position="45"/>
    </location>
</feature>
<organism evidence="2">
    <name type="scientific">marine sediment metagenome</name>
    <dbReference type="NCBI Taxonomy" id="412755"/>
    <lineage>
        <taxon>unclassified sequences</taxon>
        <taxon>metagenomes</taxon>
        <taxon>ecological metagenomes</taxon>
    </lineage>
</organism>
<reference evidence="2" key="1">
    <citation type="journal article" date="2014" name="Front. Microbiol.">
        <title>High frequency of phylogenetically diverse reductive dehalogenase-homologous genes in deep subseafloor sedimentary metagenomes.</title>
        <authorList>
            <person name="Kawai M."/>
            <person name="Futagami T."/>
            <person name="Toyoda A."/>
            <person name="Takaki Y."/>
            <person name="Nishi S."/>
            <person name="Hori S."/>
            <person name="Arai W."/>
            <person name="Tsubouchi T."/>
            <person name="Morono Y."/>
            <person name="Uchiyama I."/>
            <person name="Ito T."/>
            <person name="Fujiyama A."/>
            <person name="Inagaki F."/>
            <person name="Takami H."/>
        </authorList>
    </citation>
    <scope>NUCLEOTIDE SEQUENCE</scope>
    <source>
        <strain evidence="2">Expedition CK06-06</strain>
    </source>
</reference>
<keyword evidence="1" id="KW-1133">Transmembrane helix</keyword>
<protein>
    <submittedName>
        <fullName evidence="2">Uncharacterized protein</fullName>
    </submittedName>
</protein>
<comment type="caution">
    <text evidence="2">The sequence shown here is derived from an EMBL/GenBank/DDBJ whole genome shotgun (WGS) entry which is preliminary data.</text>
</comment>
<dbReference type="AlphaFoldDB" id="X1UAN8"/>
<evidence type="ECO:0000256" key="1">
    <source>
        <dbReference type="SAM" id="Phobius"/>
    </source>
</evidence>
<accession>X1UAN8</accession>
<proteinExistence type="predicted"/>
<evidence type="ECO:0000313" key="2">
    <source>
        <dbReference type="EMBL" id="GAJ14539.1"/>
    </source>
</evidence>
<name>X1UAN8_9ZZZZ</name>